<dbReference type="EMBL" id="ML739233">
    <property type="protein sequence ID" value="KAE8350310.1"/>
    <property type="molecule type" value="Genomic_DNA"/>
</dbReference>
<name>A0A5N6Z2T6_9EURO</name>
<evidence type="ECO:0000313" key="2">
    <source>
        <dbReference type="EMBL" id="KAE8350310.1"/>
    </source>
</evidence>
<reference evidence="3" key="1">
    <citation type="submission" date="2019-04" db="EMBL/GenBank/DDBJ databases">
        <title>Friends and foes A comparative genomics studyof 23 Aspergillus species from section Flavi.</title>
        <authorList>
            <consortium name="DOE Joint Genome Institute"/>
            <person name="Kjaerbolling I."/>
            <person name="Vesth T."/>
            <person name="Frisvad J.C."/>
            <person name="Nybo J.L."/>
            <person name="Theobald S."/>
            <person name="Kildgaard S."/>
            <person name="Isbrandt T."/>
            <person name="Kuo A."/>
            <person name="Sato A."/>
            <person name="Lyhne E.K."/>
            <person name="Kogle M.E."/>
            <person name="Wiebenga A."/>
            <person name="Kun R.S."/>
            <person name="Lubbers R.J."/>
            <person name="Makela M.R."/>
            <person name="Barry K."/>
            <person name="Chovatia M."/>
            <person name="Clum A."/>
            <person name="Daum C."/>
            <person name="Haridas S."/>
            <person name="He G."/>
            <person name="LaButti K."/>
            <person name="Lipzen A."/>
            <person name="Mondo S."/>
            <person name="Riley R."/>
            <person name="Salamov A."/>
            <person name="Simmons B.A."/>
            <person name="Magnuson J.K."/>
            <person name="Henrissat B."/>
            <person name="Mortensen U.H."/>
            <person name="Larsen T.O."/>
            <person name="Devries R.P."/>
            <person name="Grigoriev I.V."/>
            <person name="Machida M."/>
            <person name="Baker S.E."/>
            <person name="Andersen M.R."/>
        </authorList>
    </citation>
    <scope>NUCLEOTIDE SEQUENCE [LARGE SCALE GENOMIC DNA]</scope>
    <source>
        <strain evidence="3">CBS 553.77</strain>
    </source>
</reference>
<protein>
    <submittedName>
        <fullName evidence="2">Uncharacterized protein</fullName>
    </submittedName>
</protein>
<evidence type="ECO:0000313" key="3">
    <source>
        <dbReference type="Proteomes" id="UP000327118"/>
    </source>
</evidence>
<feature type="chain" id="PRO_5024830902" evidence="1">
    <location>
        <begin position="22"/>
        <end position="97"/>
    </location>
</feature>
<keyword evidence="1" id="KW-0732">Signal</keyword>
<feature type="signal peptide" evidence="1">
    <location>
        <begin position="1"/>
        <end position="21"/>
    </location>
</feature>
<dbReference type="Proteomes" id="UP000327118">
    <property type="component" value="Unassembled WGS sequence"/>
</dbReference>
<accession>A0A5N6Z2T6</accession>
<dbReference type="AlphaFoldDB" id="A0A5N6Z2T6"/>
<organism evidence="2 3">
    <name type="scientific">Aspergillus coremiiformis</name>
    <dbReference type="NCBI Taxonomy" id="138285"/>
    <lineage>
        <taxon>Eukaryota</taxon>
        <taxon>Fungi</taxon>
        <taxon>Dikarya</taxon>
        <taxon>Ascomycota</taxon>
        <taxon>Pezizomycotina</taxon>
        <taxon>Eurotiomycetes</taxon>
        <taxon>Eurotiomycetidae</taxon>
        <taxon>Eurotiales</taxon>
        <taxon>Aspergillaceae</taxon>
        <taxon>Aspergillus</taxon>
        <taxon>Aspergillus subgen. Circumdati</taxon>
    </lineage>
</organism>
<keyword evidence="3" id="KW-1185">Reference proteome</keyword>
<proteinExistence type="predicted"/>
<evidence type="ECO:0000256" key="1">
    <source>
        <dbReference type="SAM" id="SignalP"/>
    </source>
</evidence>
<sequence>MVNLTTLSLAVVAVMTPFVAAANCQKGLQYCGYVALRRGNYYAQIVNELAASGQPTDPSHVQNSLFQCLGGANGDIKFLRYCGAACQDGGNNHSDTC</sequence>
<dbReference type="OrthoDB" id="4186099at2759"/>
<gene>
    <name evidence="2" type="ORF">BDV28DRAFT_151052</name>
</gene>